<organism evidence="2 3">
    <name type="scientific">Bacillus halotolerans</name>
    <dbReference type="NCBI Taxonomy" id="260554"/>
    <lineage>
        <taxon>Bacteria</taxon>
        <taxon>Bacillati</taxon>
        <taxon>Bacillota</taxon>
        <taxon>Bacilli</taxon>
        <taxon>Bacillales</taxon>
        <taxon>Bacillaceae</taxon>
        <taxon>Bacillus</taxon>
    </lineage>
</organism>
<name>A0ABY7I5H3_9BACI</name>
<proteinExistence type="predicted"/>
<evidence type="ECO:0000313" key="2">
    <source>
        <dbReference type="EMBL" id="WAT23192.1"/>
    </source>
</evidence>
<keyword evidence="3" id="KW-1185">Reference proteome</keyword>
<evidence type="ECO:0000313" key="3">
    <source>
        <dbReference type="Proteomes" id="UP001164713"/>
    </source>
</evidence>
<keyword evidence="1" id="KW-0472">Membrane</keyword>
<accession>A0ABY7I5H3</accession>
<feature type="transmembrane region" description="Helical" evidence="1">
    <location>
        <begin position="30"/>
        <end position="46"/>
    </location>
</feature>
<reference evidence="2" key="1">
    <citation type="submission" date="2022-12" db="EMBL/GenBank/DDBJ databases">
        <title>Genomic of Bacillus halotolerans.</title>
        <authorList>
            <person name="Xu G."/>
            <person name="Ding Y."/>
        </authorList>
    </citation>
    <scope>NUCLEOTIDE SEQUENCE</scope>
    <source>
        <strain evidence="2">B13</strain>
    </source>
</reference>
<dbReference type="Proteomes" id="UP001164713">
    <property type="component" value="Chromosome"/>
</dbReference>
<gene>
    <name evidence="2" type="ORF">O0R52_09645</name>
</gene>
<dbReference type="RefSeq" id="WP_202657086.1">
    <property type="nucleotide sequence ID" value="NZ_CP101718.1"/>
</dbReference>
<sequence>MNKIIGIIGLIVSLIVQGFSASDSLTHEIAMAFLFVFLIIYNFEHAKDFSKKSLIVLGAIFIALMLGIYQLLSFIGDYFNRLNLNIGLIILLEIALIIVLVSIAVNLMKLIANRLRKTPHGKEF</sequence>
<evidence type="ECO:0000256" key="1">
    <source>
        <dbReference type="SAM" id="Phobius"/>
    </source>
</evidence>
<keyword evidence="1" id="KW-0812">Transmembrane</keyword>
<feature type="transmembrane region" description="Helical" evidence="1">
    <location>
        <begin position="84"/>
        <end position="107"/>
    </location>
</feature>
<dbReference type="EMBL" id="CP114066">
    <property type="protein sequence ID" value="WAT23192.1"/>
    <property type="molecule type" value="Genomic_DNA"/>
</dbReference>
<keyword evidence="1" id="KW-1133">Transmembrane helix</keyword>
<dbReference type="Pfam" id="PF14037">
    <property type="entry name" value="YoqO"/>
    <property type="match status" value="1"/>
</dbReference>
<evidence type="ECO:0008006" key="4">
    <source>
        <dbReference type="Google" id="ProtNLM"/>
    </source>
</evidence>
<feature type="transmembrane region" description="Helical" evidence="1">
    <location>
        <begin position="53"/>
        <end position="72"/>
    </location>
</feature>
<dbReference type="InterPro" id="IPR025621">
    <property type="entry name" value="YoqO"/>
</dbReference>
<protein>
    <recommendedName>
        <fullName evidence="4">YoqO family protein</fullName>
    </recommendedName>
</protein>